<proteinExistence type="predicted"/>
<accession>A0A0D3BDE7</accession>
<dbReference type="HOGENOM" id="CLU_1436294_0_0_1"/>
<keyword evidence="3" id="KW-1185">Reference proteome</keyword>
<dbReference type="EnsemblPlants" id="Bo3g085470.1">
    <property type="protein sequence ID" value="Bo3g085470.1"/>
    <property type="gene ID" value="Bo3g085470"/>
</dbReference>
<dbReference type="Proteomes" id="UP000032141">
    <property type="component" value="Chromosome C3"/>
</dbReference>
<dbReference type="AlphaFoldDB" id="A0A0D3BDE7"/>
<name>A0A0D3BDE7_BRAOL</name>
<reference evidence="2" key="2">
    <citation type="submission" date="2015-03" db="UniProtKB">
        <authorList>
            <consortium name="EnsemblPlants"/>
        </authorList>
    </citation>
    <scope>IDENTIFICATION</scope>
</reference>
<evidence type="ECO:0000313" key="2">
    <source>
        <dbReference type="EnsemblPlants" id="Bo3g085470.1"/>
    </source>
</evidence>
<reference evidence="2 3" key="1">
    <citation type="journal article" date="2014" name="Genome Biol.">
        <title>Transcriptome and methylome profiling reveals relics of genome dominance in the mesopolyploid Brassica oleracea.</title>
        <authorList>
            <person name="Parkin I.A."/>
            <person name="Koh C."/>
            <person name="Tang H."/>
            <person name="Robinson S.J."/>
            <person name="Kagale S."/>
            <person name="Clarke W.E."/>
            <person name="Town C.D."/>
            <person name="Nixon J."/>
            <person name="Krishnakumar V."/>
            <person name="Bidwell S.L."/>
            <person name="Denoeud F."/>
            <person name="Belcram H."/>
            <person name="Links M.G."/>
            <person name="Just J."/>
            <person name="Clarke C."/>
            <person name="Bender T."/>
            <person name="Huebert T."/>
            <person name="Mason A.S."/>
            <person name="Pires J.C."/>
            <person name="Barker G."/>
            <person name="Moore J."/>
            <person name="Walley P.G."/>
            <person name="Manoli S."/>
            <person name="Batley J."/>
            <person name="Edwards D."/>
            <person name="Nelson M.N."/>
            <person name="Wang X."/>
            <person name="Paterson A.H."/>
            <person name="King G."/>
            <person name="Bancroft I."/>
            <person name="Chalhoub B."/>
            <person name="Sharpe A.G."/>
        </authorList>
    </citation>
    <scope>NUCLEOTIDE SEQUENCE</scope>
    <source>
        <strain evidence="2 3">cv. TO1000</strain>
    </source>
</reference>
<protein>
    <submittedName>
        <fullName evidence="2">Uncharacterized protein</fullName>
    </submittedName>
</protein>
<dbReference type="PANTHER" id="PTHR48165:SF1">
    <property type="entry name" value="TRANSMEMBRANE PROTEIN"/>
    <property type="match status" value="1"/>
</dbReference>
<sequence length="189" mass="21349">MKKLMTIAVMRKVVLSDVEKLMIGSVDNNYYADLEKEWRQEFNFVEKNHQKSTATCLSLVADLMNHEPSSSKDTSASQEPKTKLLLPLSQETREQSKEMLKMLSVLRRNLQSLRKSPRVADESALPSTTVNGDRRANGVMMKFPLKIMSCFAVPRGSRADGVWVSGDYGKVSEVNHLMVCDGMRYALLM</sequence>
<feature type="region of interest" description="Disordered" evidence="1">
    <location>
        <begin position="66"/>
        <end position="89"/>
    </location>
</feature>
<evidence type="ECO:0000256" key="1">
    <source>
        <dbReference type="SAM" id="MobiDB-lite"/>
    </source>
</evidence>
<organism evidence="2 3">
    <name type="scientific">Brassica oleracea var. oleracea</name>
    <dbReference type="NCBI Taxonomy" id="109376"/>
    <lineage>
        <taxon>Eukaryota</taxon>
        <taxon>Viridiplantae</taxon>
        <taxon>Streptophyta</taxon>
        <taxon>Embryophyta</taxon>
        <taxon>Tracheophyta</taxon>
        <taxon>Spermatophyta</taxon>
        <taxon>Magnoliopsida</taxon>
        <taxon>eudicotyledons</taxon>
        <taxon>Gunneridae</taxon>
        <taxon>Pentapetalae</taxon>
        <taxon>rosids</taxon>
        <taxon>malvids</taxon>
        <taxon>Brassicales</taxon>
        <taxon>Brassicaceae</taxon>
        <taxon>Brassiceae</taxon>
        <taxon>Brassica</taxon>
    </lineage>
</organism>
<dbReference type="OMA" id="MNHEPSS"/>
<dbReference type="eggNOG" id="ENOG502R1HR">
    <property type="taxonomic scope" value="Eukaryota"/>
</dbReference>
<feature type="compositionally biased region" description="Polar residues" evidence="1">
    <location>
        <begin position="67"/>
        <end position="79"/>
    </location>
</feature>
<dbReference type="Gramene" id="Bo3g085470.1">
    <property type="protein sequence ID" value="Bo3g085470.1"/>
    <property type="gene ID" value="Bo3g085470"/>
</dbReference>
<evidence type="ECO:0000313" key="3">
    <source>
        <dbReference type="Proteomes" id="UP000032141"/>
    </source>
</evidence>
<dbReference type="PANTHER" id="PTHR48165">
    <property type="entry name" value="BNAC03G44900D PROTEIN"/>
    <property type="match status" value="1"/>
</dbReference>